<dbReference type="InterPro" id="IPR043502">
    <property type="entry name" value="DNA/RNA_pol_sf"/>
</dbReference>
<protein>
    <submittedName>
        <fullName evidence="1">Uncharacterized protein</fullName>
    </submittedName>
</protein>
<dbReference type="Gene3D" id="3.10.10.10">
    <property type="entry name" value="HIV Type 1 Reverse Transcriptase, subunit A, domain 1"/>
    <property type="match status" value="1"/>
</dbReference>
<sequence>MGYYARVLAPESRALTAFILPFGKFRFCRLHFGIATAPTNFKPLWLACSKTSNMCQCISMTCSLCRPRSQITSNT</sequence>
<name>A0AAV2YJV5_9STRA</name>
<dbReference type="AlphaFoldDB" id="A0AAV2YJV5"/>
<gene>
    <name evidence="1" type="ORF">N0F65_000423</name>
</gene>
<organism evidence="1 2">
    <name type="scientific">Lagenidium giganteum</name>
    <dbReference type="NCBI Taxonomy" id="4803"/>
    <lineage>
        <taxon>Eukaryota</taxon>
        <taxon>Sar</taxon>
        <taxon>Stramenopiles</taxon>
        <taxon>Oomycota</taxon>
        <taxon>Peronosporomycetes</taxon>
        <taxon>Pythiales</taxon>
        <taxon>Pythiaceae</taxon>
    </lineage>
</organism>
<comment type="caution">
    <text evidence="1">The sequence shown here is derived from an EMBL/GenBank/DDBJ whole genome shotgun (WGS) entry which is preliminary data.</text>
</comment>
<evidence type="ECO:0000313" key="1">
    <source>
        <dbReference type="EMBL" id="DAZ94196.1"/>
    </source>
</evidence>
<dbReference type="Gene3D" id="3.30.70.270">
    <property type="match status" value="1"/>
</dbReference>
<dbReference type="EMBL" id="DAKRPA010000263">
    <property type="protein sequence ID" value="DAZ94196.1"/>
    <property type="molecule type" value="Genomic_DNA"/>
</dbReference>
<keyword evidence="2" id="KW-1185">Reference proteome</keyword>
<dbReference type="Proteomes" id="UP001146120">
    <property type="component" value="Unassembled WGS sequence"/>
</dbReference>
<proteinExistence type="predicted"/>
<accession>A0AAV2YJV5</accession>
<evidence type="ECO:0000313" key="2">
    <source>
        <dbReference type="Proteomes" id="UP001146120"/>
    </source>
</evidence>
<reference evidence="1" key="2">
    <citation type="journal article" date="2023" name="Microbiol Resour">
        <title>Decontamination and Annotation of the Draft Genome Sequence of the Oomycete Lagenidium giganteum ARSEF 373.</title>
        <authorList>
            <person name="Morgan W.R."/>
            <person name="Tartar A."/>
        </authorList>
    </citation>
    <scope>NUCLEOTIDE SEQUENCE</scope>
    <source>
        <strain evidence="1">ARSEF 373</strain>
    </source>
</reference>
<dbReference type="SUPFAM" id="SSF56672">
    <property type="entry name" value="DNA/RNA polymerases"/>
    <property type="match status" value="1"/>
</dbReference>
<reference evidence="1" key="1">
    <citation type="submission" date="2022-11" db="EMBL/GenBank/DDBJ databases">
        <authorList>
            <person name="Morgan W.R."/>
            <person name="Tartar A."/>
        </authorList>
    </citation>
    <scope>NUCLEOTIDE SEQUENCE</scope>
    <source>
        <strain evidence="1">ARSEF 373</strain>
    </source>
</reference>
<dbReference type="InterPro" id="IPR043128">
    <property type="entry name" value="Rev_trsase/Diguanyl_cyclase"/>
</dbReference>